<dbReference type="InterPro" id="IPR011037">
    <property type="entry name" value="Pyrv_Knase-like_insert_dom_sf"/>
</dbReference>
<accession>A0ABS2DLL8</accession>
<reference evidence="2 3" key="1">
    <citation type="submission" date="2021-02" db="EMBL/GenBank/DDBJ databases">
        <title>Bacillus sp. RD4P76, an endophyte from a halophyte.</title>
        <authorList>
            <person name="Sun J.-Q."/>
        </authorList>
    </citation>
    <scope>NUCLEOTIDE SEQUENCE [LARGE SCALE GENOMIC DNA]</scope>
    <source>
        <strain evidence="2 3">RD4P76</strain>
    </source>
</reference>
<sequence length="213" mass="24232">MMKLVSLNIGKPNKIQYKEHFFTSGVGKQYVEKAFLTKNGFKDDGVEQIQFHGGPDRAVLLYCYEHYKQWKQEFGKELVVPGFGENLTVSGLSEATAHIGDVYQVGDAMIQITQARIPCNTLSKYNGLDKLLGRLVETGYTGFLGRVLKEGWIMQNSPIVLKERLPHSMSVLKSNELYFHDKNNVKDIKKLLAIEELADIWKEKLKSRIHNLG</sequence>
<dbReference type="PANTHER" id="PTHR30212">
    <property type="entry name" value="PROTEIN YIIM"/>
    <property type="match status" value="1"/>
</dbReference>
<name>A0ABS2DLL8_9BACI</name>
<comment type="caution">
    <text evidence="2">The sequence shown here is derived from an EMBL/GenBank/DDBJ whole genome shotgun (WGS) entry which is preliminary data.</text>
</comment>
<evidence type="ECO:0000313" key="3">
    <source>
        <dbReference type="Proteomes" id="UP001518925"/>
    </source>
</evidence>
<feature type="domain" description="MOSC" evidence="1">
    <location>
        <begin position="28"/>
        <end position="162"/>
    </location>
</feature>
<dbReference type="Pfam" id="PF03475">
    <property type="entry name" value="YiiM_3-alpha"/>
    <property type="match status" value="1"/>
</dbReference>
<dbReference type="Proteomes" id="UP001518925">
    <property type="component" value="Unassembled WGS sequence"/>
</dbReference>
<organism evidence="2 3">
    <name type="scientific">Bacillus suaedaesalsae</name>
    <dbReference type="NCBI Taxonomy" id="2810349"/>
    <lineage>
        <taxon>Bacteria</taxon>
        <taxon>Bacillati</taxon>
        <taxon>Bacillota</taxon>
        <taxon>Bacilli</taxon>
        <taxon>Bacillales</taxon>
        <taxon>Bacillaceae</taxon>
        <taxon>Bacillus</taxon>
    </lineage>
</organism>
<dbReference type="RefSeq" id="WP_204204723.1">
    <property type="nucleotide sequence ID" value="NZ_JAFELM010000043.1"/>
</dbReference>
<dbReference type="SUPFAM" id="SSF50800">
    <property type="entry name" value="PK beta-barrel domain-like"/>
    <property type="match status" value="1"/>
</dbReference>
<dbReference type="InterPro" id="IPR005302">
    <property type="entry name" value="MoCF_Sase_C"/>
</dbReference>
<evidence type="ECO:0000313" key="2">
    <source>
        <dbReference type="EMBL" id="MBM6619287.1"/>
    </source>
</evidence>
<gene>
    <name evidence="2" type="ORF">JR050_16620</name>
</gene>
<dbReference type="InterPro" id="IPR005163">
    <property type="entry name" value="Tri_helical_YiiM-like"/>
</dbReference>
<dbReference type="PROSITE" id="PS51340">
    <property type="entry name" value="MOSC"/>
    <property type="match status" value="1"/>
</dbReference>
<dbReference type="InterPro" id="IPR052353">
    <property type="entry name" value="Benzoxazolinone_Detox_Enz"/>
</dbReference>
<dbReference type="Pfam" id="PF03473">
    <property type="entry name" value="MOSC"/>
    <property type="match status" value="1"/>
</dbReference>
<protein>
    <submittedName>
        <fullName evidence="2">MOSC domain-containing protein</fullName>
    </submittedName>
</protein>
<proteinExistence type="predicted"/>
<dbReference type="EMBL" id="JAFELM010000043">
    <property type="protein sequence ID" value="MBM6619287.1"/>
    <property type="molecule type" value="Genomic_DNA"/>
</dbReference>
<dbReference type="Gene3D" id="2.40.33.20">
    <property type="entry name" value="PK beta-barrel domain-like"/>
    <property type="match status" value="1"/>
</dbReference>
<keyword evidence="3" id="KW-1185">Reference proteome</keyword>
<dbReference type="PANTHER" id="PTHR30212:SF2">
    <property type="entry name" value="PROTEIN YIIM"/>
    <property type="match status" value="1"/>
</dbReference>
<evidence type="ECO:0000259" key="1">
    <source>
        <dbReference type="PROSITE" id="PS51340"/>
    </source>
</evidence>